<organism evidence="8 9">
    <name type="scientific">Pterulicium gracile</name>
    <dbReference type="NCBI Taxonomy" id="1884261"/>
    <lineage>
        <taxon>Eukaryota</taxon>
        <taxon>Fungi</taxon>
        <taxon>Dikarya</taxon>
        <taxon>Basidiomycota</taxon>
        <taxon>Agaricomycotina</taxon>
        <taxon>Agaricomycetes</taxon>
        <taxon>Agaricomycetidae</taxon>
        <taxon>Agaricales</taxon>
        <taxon>Pleurotineae</taxon>
        <taxon>Pterulaceae</taxon>
        <taxon>Pterulicium</taxon>
    </lineage>
</organism>
<accession>A0A5C3QV64</accession>
<name>A0A5C3QV64_9AGAR</name>
<dbReference type="STRING" id="1884261.A0A5C3QV64"/>
<dbReference type="Pfam" id="PF04408">
    <property type="entry name" value="WHD_HA2"/>
    <property type="match status" value="1"/>
</dbReference>
<dbReference type="PROSITE" id="PS51194">
    <property type="entry name" value="HELICASE_CTER"/>
    <property type="match status" value="1"/>
</dbReference>
<dbReference type="Gene3D" id="3.40.50.300">
    <property type="entry name" value="P-loop containing nucleotide triphosphate hydrolases"/>
    <property type="match status" value="1"/>
</dbReference>
<dbReference type="Proteomes" id="UP000305067">
    <property type="component" value="Unassembled WGS sequence"/>
</dbReference>
<keyword evidence="5" id="KW-0067">ATP-binding</keyword>
<reference evidence="8 9" key="1">
    <citation type="journal article" date="2019" name="Nat. Ecol. Evol.">
        <title>Megaphylogeny resolves global patterns of mushroom evolution.</title>
        <authorList>
            <person name="Varga T."/>
            <person name="Krizsan K."/>
            <person name="Foldi C."/>
            <person name="Dima B."/>
            <person name="Sanchez-Garcia M."/>
            <person name="Sanchez-Ramirez S."/>
            <person name="Szollosi G.J."/>
            <person name="Szarkandi J.G."/>
            <person name="Papp V."/>
            <person name="Albert L."/>
            <person name="Andreopoulos W."/>
            <person name="Angelini C."/>
            <person name="Antonin V."/>
            <person name="Barry K.W."/>
            <person name="Bougher N.L."/>
            <person name="Buchanan P."/>
            <person name="Buyck B."/>
            <person name="Bense V."/>
            <person name="Catcheside P."/>
            <person name="Chovatia M."/>
            <person name="Cooper J."/>
            <person name="Damon W."/>
            <person name="Desjardin D."/>
            <person name="Finy P."/>
            <person name="Geml J."/>
            <person name="Haridas S."/>
            <person name="Hughes K."/>
            <person name="Justo A."/>
            <person name="Karasinski D."/>
            <person name="Kautmanova I."/>
            <person name="Kiss B."/>
            <person name="Kocsube S."/>
            <person name="Kotiranta H."/>
            <person name="LaButti K.M."/>
            <person name="Lechner B.E."/>
            <person name="Liimatainen K."/>
            <person name="Lipzen A."/>
            <person name="Lukacs Z."/>
            <person name="Mihaltcheva S."/>
            <person name="Morgado L.N."/>
            <person name="Niskanen T."/>
            <person name="Noordeloos M.E."/>
            <person name="Ohm R.A."/>
            <person name="Ortiz-Santana B."/>
            <person name="Ovrebo C."/>
            <person name="Racz N."/>
            <person name="Riley R."/>
            <person name="Savchenko A."/>
            <person name="Shiryaev A."/>
            <person name="Soop K."/>
            <person name="Spirin V."/>
            <person name="Szebenyi C."/>
            <person name="Tomsovsky M."/>
            <person name="Tulloss R.E."/>
            <person name="Uehling J."/>
            <person name="Grigoriev I.V."/>
            <person name="Vagvolgyi C."/>
            <person name="Papp T."/>
            <person name="Martin F.M."/>
            <person name="Miettinen O."/>
            <person name="Hibbett D.S."/>
            <person name="Nagy L.G."/>
        </authorList>
    </citation>
    <scope>NUCLEOTIDE SEQUENCE [LARGE SCALE GENOMIC DNA]</scope>
    <source>
        <strain evidence="8 9">CBS 309.79</strain>
    </source>
</reference>
<dbReference type="SUPFAM" id="SSF52540">
    <property type="entry name" value="P-loop containing nucleoside triphosphate hydrolases"/>
    <property type="match status" value="1"/>
</dbReference>
<dbReference type="InterPro" id="IPR001650">
    <property type="entry name" value="Helicase_C-like"/>
</dbReference>
<dbReference type="Pfam" id="PF07717">
    <property type="entry name" value="OB_NTP_bind"/>
    <property type="match status" value="1"/>
</dbReference>
<evidence type="ECO:0000313" key="9">
    <source>
        <dbReference type="Proteomes" id="UP000305067"/>
    </source>
</evidence>
<dbReference type="AlphaFoldDB" id="A0A5C3QV64"/>
<dbReference type="GO" id="GO:0071013">
    <property type="term" value="C:catalytic step 2 spliceosome"/>
    <property type="evidence" value="ECO:0007669"/>
    <property type="project" value="TreeGrafter"/>
</dbReference>
<comment type="catalytic activity">
    <reaction evidence="6">
        <text>ATP + H2O = ADP + phosphate + H(+)</text>
        <dbReference type="Rhea" id="RHEA:13065"/>
        <dbReference type="ChEBI" id="CHEBI:15377"/>
        <dbReference type="ChEBI" id="CHEBI:15378"/>
        <dbReference type="ChEBI" id="CHEBI:30616"/>
        <dbReference type="ChEBI" id="CHEBI:43474"/>
        <dbReference type="ChEBI" id="CHEBI:456216"/>
        <dbReference type="EC" id="3.6.4.13"/>
    </reaction>
</comment>
<dbReference type="GO" id="GO:0003723">
    <property type="term" value="F:RNA binding"/>
    <property type="evidence" value="ECO:0007669"/>
    <property type="project" value="TreeGrafter"/>
</dbReference>
<dbReference type="InterPro" id="IPR011709">
    <property type="entry name" value="DEAD-box_helicase_OB_fold"/>
</dbReference>
<dbReference type="Gene3D" id="1.20.120.1080">
    <property type="match status" value="1"/>
</dbReference>
<evidence type="ECO:0000256" key="1">
    <source>
        <dbReference type="ARBA" id="ARBA00012552"/>
    </source>
</evidence>
<dbReference type="SMART" id="SM00490">
    <property type="entry name" value="HELICc"/>
    <property type="match status" value="1"/>
</dbReference>
<dbReference type="EC" id="3.6.4.13" evidence="1"/>
<dbReference type="InterPro" id="IPR048333">
    <property type="entry name" value="HA2_WH"/>
</dbReference>
<evidence type="ECO:0000313" key="8">
    <source>
        <dbReference type="EMBL" id="TFL05832.1"/>
    </source>
</evidence>
<dbReference type="EMBL" id="ML178816">
    <property type="protein sequence ID" value="TFL05832.1"/>
    <property type="molecule type" value="Genomic_DNA"/>
</dbReference>
<dbReference type="PANTHER" id="PTHR18934:SF85">
    <property type="entry name" value="ATP-DEPENDENT RNA HELICASE DHX8"/>
    <property type="match status" value="1"/>
</dbReference>
<evidence type="ECO:0000256" key="4">
    <source>
        <dbReference type="ARBA" id="ARBA00022806"/>
    </source>
</evidence>
<dbReference type="Pfam" id="PF00271">
    <property type="entry name" value="Helicase_C"/>
    <property type="match status" value="1"/>
</dbReference>
<dbReference type="InterPro" id="IPR007502">
    <property type="entry name" value="Helicase-assoc_dom"/>
</dbReference>
<dbReference type="GO" id="GO:0016787">
    <property type="term" value="F:hydrolase activity"/>
    <property type="evidence" value="ECO:0007669"/>
    <property type="project" value="UniProtKB-KW"/>
</dbReference>
<evidence type="ECO:0000256" key="2">
    <source>
        <dbReference type="ARBA" id="ARBA00022741"/>
    </source>
</evidence>
<dbReference type="CDD" id="cd18791">
    <property type="entry name" value="SF2_C_RHA"/>
    <property type="match status" value="1"/>
</dbReference>
<dbReference type="PANTHER" id="PTHR18934">
    <property type="entry name" value="ATP-DEPENDENT RNA HELICASE"/>
    <property type="match status" value="1"/>
</dbReference>
<keyword evidence="9" id="KW-1185">Reference proteome</keyword>
<gene>
    <name evidence="8" type="ORF">BDV98DRAFT_579955</name>
</gene>
<sequence length="358" mass="39440">MPLFFIPVQTFPVEIVYTNGPETDREYLDASIIRVMQIHLSEPPGDISLFLTGQEEIDTACQILYQRSRGFSPDIPELLILPIYSALPSEVQSRVFEPAPPGARKVAIATDVAETSLAIPNISYIVDPGFLKQNTYDSRLGTYSLAVMPISRAQANQRSGCAGRVRPGKCYRLYPQSTFLAEMHSMSVPEIRRTSLASTILQLKAMGINDVLSFDFMDPPPAETIERAMASLRDLSAVDDEGLLTRLGRKMAHLPIEPQLAKTLIASVGHECSEDILSIAAMLSVPHAAKKDSDSDEQGAYKIVGKDVLVRIHPSSALFYRAPEWLVYHELTVTAGKAYCHDVTAVEPEWLVEVAPTP</sequence>
<feature type="domain" description="Helicase C-terminal" evidence="7">
    <location>
        <begin position="27"/>
        <end position="207"/>
    </location>
</feature>
<dbReference type="GO" id="GO:0003724">
    <property type="term" value="F:RNA helicase activity"/>
    <property type="evidence" value="ECO:0007669"/>
    <property type="project" value="UniProtKB-EC"/>
</dbReference>
<proteinExistence type="predicted"/>
<keyword evidence="4" id="KW-0347">Helicase</keyword>
<evidence type="ECO:0000256" key="5">
    <source>
        <dbReference type="ARBA" id="ARBA00022840"/>
    </source>
</evidence>
<evidence type="ECO:0000256" key="6">
    <source>
        <dbReference type="ARBA" id="ARBA00047984"/>
    </source>
</evidence>
<dbReference type="FunFam" id="3.40.50.300:FF:000145">
    <property type="entry name" value="probable ATP-dependent RNA helicase DHX40"/>
    <property type="match status" value="1"/>
</dbReference>
<dbReference type="InterPro" id="IPR027417">
    <property type="entry name" value="P-loop_NTPase"/>
</dbReference>
<keyword evidence="2" id="KW-0547">Nucleotide-binding</keyword>
<keyword evidence="3 8" id="KW-0378">Hydrolase</keyword>
<protein>
    <recommendedName>
        <fullName evidence="1">RNA helicase</fullName>
        <ecNumber evidence="1">3.6.4.13</ecNumber>
    </recommendedName>
</protein>
<dbReference type="SMART" id="SM00847">
    <property type="entry name" value="HA2"/>
    <property type="match status" value="1"/>
</dbReference>
<evidence type="ECO:0000259" key="7">
    <source>
        <dbReference type="PROSITE" id="PS51194"/>
    </source>
</evidence>
<dbReference type="GO" id="GO:0000390">
    <property type="term" value="P:spliceosomal complex disassembly"/>
    <property type="evidence" value="ECO:0007669"/>
    <property type="project" value="TreeGrafter"/>
</dbReference>
<dbReference type="OrthoDB" id="10253254at2759"/>
<evidence type="ECO:0000256" key="3">
    <source>
        <dbReference type="ARBA" id="ARBA00022801"/>
    </source>
</evidence>
<dbReference type="GO" id="GO:0005524">
    <property type="term" value="F:ATP binding"/>
    <property type="evidence" value="ECO:0007669"/>
    <property type="project" value="UniProtKB-KW"/>
</dbReference>